<sequence>MASGPLIQLPLPTMLGFVEAANWDTITATHLALQVSRNLHQHFQDDAKIVSFTSWNVTTNGTSNVMTLALGDTALPNFHSDFPVQPSNSGISVRDRKGTHSYGRNEESVGAEFCERSGWNSCSGETTKKH</sequence>
<proteinExistence type="predicted"/>
<keyword evidence="3" id="KW-1185">Reference proteome</keyword>
<evidence type="ECO:0000313" key="2">
    <source>
        <dbReference type="EMBL" id="KAF2443352.1"/>
    </source>
</evidence>
<gene>
    <name evidence="2" type="ORF">P171DRAFT_521927</name>
</gene>
<dbReference type="EMBL" id="MU001502">
    <property type="protein sequence ID" value="KAF2443352.1"/>
    <property type="molecule type" value="Genomic_DNA"/>
</dbReference>
<dbReference type="OrthoDB" id="449091at2759"/>
<accession>A0A9P4PG82</accession>
<evidence type="ECO:0000256" key="1">
    <source>
        <dbReference type="SAM" id="MobiDB-lite"/>
    </source>
</evidence>
<name>A0A9P4PG82_9PLEO</name>
<reference evidence="2" key="1">
    <citation type="journal article" date="2020" name="Stud. Mycol.">
        <title>101 Dothideomycetes genomes: a test case for predicting lifestyles and emergence of pathogens.</title>
        <authorList>
            <person name="Haridas S."/>
            <person name="Albert R."/>
            <person name="Binder M."/>
            <person name="Bloem J."/>
            <person name="Labutti K."/>
            <person name="Salamov A."/>
            <person name="Andreopoulos B."/>
            <person name="Baker S."/>
            <person name="Barry K."/>
            <person name="Bills G."/>
            <person name="Bluhm B."/>
            <person name="Cannon C."/>
            <person name="Castanera R."/>
            <person name="Culley D."/>
            <person name="Daum C."/>
            <person name="Ezra D."/>
            <person name="Gonzalez J."/>
            <person name="Henrissat B."/>
            <person name="Kuo A."/>
            <person name="Liang C."/>
            <person name="Lipzen A."/>
            <person name="Lutzoni F."/>
            <person name="Magnuson J."/>
            <person name="Mondo S."/>
            <person name="Nolan M."/>
            <person name="Ohm R."/>
            <person name="Pangilinan J."/>
            <person name="Park H.-J."/>
            <person name="Ramirez L."/>
            <person name="Alfaro M."/>
            <person name="Sun H."/>
            <person name="Tritt A."/>
            <person name="Yoshinaga Y."/>
            <person name="Zwiers L.-H."/>
            <person name="Turgeon B."/>
            <person name="Goodwin S."/>
            <person name="Spatafora J."/>
            <person name="Crous P."/>
            <person name="Grigoriev I."/>
        </authorList>
    </citation>
    <scope>NUCLEOTIDE SEQUENCE</scope>
    <source>
        <strain evidence="2">CBS 690.94</strain>
    </source>
</reference>
<evidence type="ECO:0000313" key="3">
    <source>
        <dbReference type="Proteomes" id="UP000799764"/>
    </source>
</evidence>
<organism evidence="2 3">
    <name type="scientific">Karstenula rhodostoma CBS 690.94</name>
    <dbReference type="NCBI Taxonomy" id="1392251"/>
    <lineage>
        <taxon>Eukaryota</taxon>
        <taxon>Fungi</taxon>
        <taxon>Dikarya</taxon>
        <taxon>Ascomycota</taxon>
        <taxon>Pezizomycotina</taxon>
        <taxon>Dothideomycetes</taxon>
        <taxon>Pleosporomycetidae</taxon>
        <taxon>Pleosporales</taxon>
        <taxon>Massarineae</taxon>
        <taxon>Didymosphaeriaceae</taxon>
        <taxon>Karstenula</taxon>
    </lineage>
</organism>
<feature type="compositionally biased region" description="Basic and acidic residues" evidence="1">
    <location>
        <begin position="93"/>
        <end position="107"/>
    </location>
</feature>
<dbReference type="AlphaFoldDB" id="A0A9P4PG82"/>
<protein>
    <submittedName>
        <fullName evidence="2">Uncharacterized protein</fullName>
    </submittedName>
</protein>
<feature type="region of interest" description="Disordered" evidence="1">
    <location>
        <begin position="86"/>
        <end position="107"/>
    </location>
</feature>
<comment type="caution">
    <text evidence="2">The sequence shown here is derived from an EMBL/GenBank/DDBJ whole genome shotgun (WGS) entry which is preliminary data.</text>
</comment>
<dbReference type="Proteomes" id="UP000799764">
    <property type="component" value="Unassembled WGS sequence"/>
</dbReference>